<name>A0A3B0TAW5_9ZZZZ</name>
<proteinExistence type="predicted"/>
<sequence>MSRIVVTGATSWTGRQLAVPLGERASDLLLVDSPAVISDKHSDVVAGDLDDASFARQLIDYKPDVVVHLQAIDRRRVLGSDRAREATVIGAQGVFGAISRMRHDVAVIVKSDVSVYGAGPRNPSVFLESTTPGARKSSYGRDLASAERYATEALAKRENASLSILRFAKIVGPEVNNPLSRYFSLPVLPTRIGYDPRIQLLHEQDAVDVIVHTVDRRIPGTFNIASAGVQYLGRIARRTKRYSQPLPERILKQALKRAGTPLPSHLVAYLTYGLVMDTSAMRNVLGFEPSRTLEEALASIAERAN</sequence>
<dbReference type="GO" id="GO:0003978">
    <property type="term" value="F:UDP-glucose 4-epimerase activity"/>
    <property type="evidence" value="ECO:0007669"/>
    <property type="project" value="UniProtKB-EC"/>
</dbReference>
<dbReference type="SUPFAM" id="SSF51735">
    <property type="entry name" value="NAD(P)-binding Rossmann-fold domains"/>
    <property type="match status" value="1"/>
</dbReference>
<dbReference type="InterPro" id="IPR036291">
    <property type="entry name" value="NAD(P)-bd_dom_sf"/>
</dbReference>
<keyword evidence="2" id="KW-0413">Isomerase</keyword>
<dbReference type="PANTHER" id="PTHR43245:SF52">
    <property type="entry name" value="NAD-DEPENDENT EPIMERASE_DEHYDRATASE"/>
    <property type="match status" value="1"/>
</dbReference>
<evidence type="ECO:0000313" key="2">
    <source>
        <dbReference type="EMBL" id="VAW09229.1"/>
    </source>
</evidence>
<dbReference type="InterPro" id="IPR001509">
    <property type="entry name" value="Epimerase_deHydtase"/>
</dbReference>
<evidence type="ECO:0000259" key="1">
    <source>
        <dbReference type="Pfam" id="PF01370"/>
    </source>
</evidence>
<dbReference type="InterPro" id="IPR050177">
    <property type="entry name" value="Lipid_A_modif_metabolic_enz"/>
</dbReference>
<dbReference type="Pfam" id="PF01370">
    <property type="entry name" value="Epimerase"/>
    <property type="match status" value="1"/>
</dbReference>
<feature type="domain" description="NAD-dependent epimerase/dehydratase" evidence="1">
    <location>
        <begin position="4"/>
        <end position="224"/>
    </location>
</feature>
<gene>
    <name evidence="2" type="ORF">MNBD_ACTINO02-1612</name>
</gene>
<organism evidence="2">
    <name type="scientific">hydrothermal vent metagenome</name>
    <dbReference type="NCBI Taxonomy" id="652676"/>
    <lineage>
        <taxon>unclassified sequences</taxon>
        <taxon>metagenomes</taxon>
        <taxon>ecological metagenomes</taxon>
    </lineage>
</organism>
<dbReference type="Gene3D" id="3.40.50.720">
    <property type="entry name" value="NAD(P)-binding Rossmann-like Domain"/>
    <property type="match status" value="1"/>
</dbReference>
<reference evidence="2" key="1">
    <citation type="submission" date="2018-06" db="EMBL/GenBank/DDBJ databases">
        <authorList>
            <person name="Zhirakovskaya E."/>
        </authorList>
    </citation>
    <scope>NUCLEOTIDE SEQUENCE</scope>
</reference>
<accession>A0A3B0TAW5</accession>
<dbReference type="EC" id="5.1.3.2" evidence="2"/>
<dbReference type="AlphaFoldDB" id="A0A3B0TAW5"/>
<dbReference type="PANTHER" id="PTHR43245">
    <property type="entry name" value="BIFUNCTIONAL POLYMYXIN RESISTANCE PROTEIN ARNA"/>
    <property type="match status" value="1"/>
</dbReference>
<protein>
    <submittedName>
        <fullName evidence="2">UDP-glucose 4-epimerase</fullName>
        <ecNumber evidence="2">5.1.3.2</ecNumber>
    </submittedName>
</protein>
<dbReference type="EMBL" id="UOEK01000537">
    <property type="protein sequence ID" value="VAW09229.1"/>
    <property type="molecule type" value="Genomic_DNA"/>
</dbReference>